<evidence type="ECO:0008006" key="4">
    <source>
        <dbReference type="Google" id="ProtNLM"/>
    </source>
</evidence>
<keyword evidence="3" id="KW-1185">Reference proteome</keyword>
<evidence type="ECO:0000256" key="1">
    <source>
        <dbReference type="SAM" id="Phobius"/>
    </source>
</evidence>
<dbReference type="KEGG" id="cman:A9D14_01325"/>
<keyword evidence="1" id="KW-0812">Transmembrane</keyword>
<organism evidence="2 3">
    <name type="scientific">Croceicoccus marinus</name>
    <dbReference type="NCBI Taxonomy" id="450378"/>
    <lineage>
        <taxon>Bacteria</taxon>
        <taxon>Pseudomonadati</taxon>
        <taxon>Pseudomonadota</taxon>
        <taxon>Alphaproteobacteria</taxon>
        <taxon>Sphingomonadales</taxon>
        <taxon>Erythrobacteraceae</taxon>
        <taxon>Croceicoccus</taxon>
    </lineage>
</organism>
<feature type="transmembrane region" description="Helical" evidence="1">
    <location>
        <begin position="109"/>
        <end position="130"/>
    </location>
</feature>
<keyword evidence="1" id="KW-0472">Membrane</keyword>
<evidence type="ECO:0000313" key="3">
    <source>
        <dbReference type="Proteomes" id="UP000195807"/>
    </source>
</evidence>
<evidence type="ECO:0000313" key="2">
    <source>
        <dbReference type="EMBL" id="ARU15064.1"/>
    </source>
</evidence>
<proteinExistence type="predicted"/>
<dbReference type="InterPro" id="IPR013879">
    <property type="entry name" value="DUF1761"/>
</dbReference>
<feature type="transmembrane region" description="Helical" evidence="1">
    <location>
        <begin position="6"/>
        <end position="26"/>
    </location>
</feature>
<dbReference type="AlphaFoldDB" id="A0A1Z1F8K1"/>
<dbReference type="Proteomes" id="UP000195807">
    <property type="component" value="Chromosome"/>
</dbReference>
<dbReference type="RefSeq" id="WP_066842304.1">
    <property type="nucleotide sequence ID" value="NZ_CP019602.1"/>
</dbReference>
<feature type="transmembrane region" description="Helical" evidence="1">
    <location>
        <begin position="77"/>
        <end position="97"/>
    </location>
</feature>
<dbReference type="Pfam" id="PF08570">
    <property type="entry name" value="DUF1761"/>
    <property type="match status" value="1"/>
</dbReference>
<protein>
    <recommendedName>
        <fullName evidence="4">DUF1761 domain-containing protein</fullName>
    </recommendedName>
</protein>
<reference evidence="2 3" key="1">
    <citation type="submission" date="2017-01" db="EMBL/GenBank/DDBJ databases">
        <title>Complete genome sequence of esterase-producing bacterium Croceicoccus marinus E4A9.</title>
        <authorList>
            <person name="Wu Y.-H."/>
            <person name="Cheng H."/>
            <person name="Xu L."/>
            <person name="Huo Y.-Y."/>
            <person name="Wang C.-S."/>
            <person name="Xu X.-W."/>
        </authorList>
    </citation>
    <scope>NUCLEOTIDE SEQUENCE [LARGE SCALE GENOMIC DNA]</scope>
    <source>
        <strain evidence="2 3">E4A9</strain>
    </source>
</reference>
<name>A0A1Z1F8K1_9SPHN</name>
<dbReference type="OrthoDB" id="7432713at2"/>
<accession>A0A1Z1F8K1</accession>
<keyword evidence="1" id="KW-1133">Transmembrane helix</keyword>
<sequence>MGPVDWFGGILAALAALAVAAAWYRLFARPLSVSAGPGGLEVRRRPFVTIGGTYVLIQLSAFMLAHMFARLSDPSKWWLYFMMTGGVALFFVIPALWTNYLHQRHPRRIALIDAGFWLTAYLAMGAVFWLRSL</sequence>
<gene>
    <name evidence="2" type="ORF">A9D14_01325</name>
</gene>
<feature type="transmembrane region" description="Helical" evidence="1">
    <location>
        <begin position="47"/>
        <end position="65"/>
    </location>
</feature>
<dbReference type="EMBL" id="CP019602">
    <property type="protein sequence ID" value="ARU15064.1"/>
    <property type="molecule type" value="Genomic_DNA"/>
</dbReference>